<dbReference type="EMBL" id="JXNU01000003">
    <property type="protein sequence ID" value="KKF36350.1"/>
    <property type="molecule type" value="Genomic_DNA"/>
</dbReference>
<evidence type="ECO:0000259" key="1">
    <source>
        <dbReference type="Pfam" id="PF24732"/>
    </source>
</evidence>
<proteinExistence type="predicted"/>
<evidence type="ECO:0000313" key="2">
    <source>
        <dbReference type="EMBL" id="KKF36350.1"/>
    </source>
</evidence>
<dbReference type="Pfam" id="PF24732">
    <property type="entry name" value="ParE_like"/>
    <property type="match status" value="1"/>
</dbReference>
<gene>
    <name evidence="2" type="ORF">SY86_14320</name>
</gene>
<feature type="domain" description="ParE-like toxin" evidence="1">
    <location>
        <begin position="19"/>
        <end position="77"/>
    </location>
</feature>
<dbReference type="RefSeq" id="WP_016190691.1">
    <property type="nucleotide sequence ID" value="NZ_CP089932.1"/>
</dbReference>
<dbReference type="PATRIC" id="fig|65700.7.peg.3594"/>
<comment type="caution">
    <text evidence="2">The sequence shown here is derived from an EMBL/GenBank/DDBJ whole genome shotgun (WGS) entry which is preliminary data.</text>
</comment>
<protein>
    <recommendedName>
        <fullName evidence="1">ParE-like toxin domain-containing protein</fullName>
    </recommendedName>
</protein>
<evidence type="ECO:0000313" key="3">
    <source>
        <dbReference type="Proteomes" id="UP000033924"/>
    </source>
</evidence>
<dbReference type="InterPro" id="IPR056925">
    <property type="entry name" value="ParE-like"/>
</dbReference>
<dbReference type="Proteomes" id="UP000033924">
    <property type="component" value="Unassembled WGS sequence"/>
</dbReference>
<sequence>MRIKNVGPGLWASPGAPLQCCRKALRLVSQFHHGDRNYTRLEGRGCGYVKINIGPFWRLLSRNDGRTWLLLSHGRYNSAIRK</sequence>
<name>A0A0M2KAC3_9GAMM</name>
<dbReference type="AlphaFoldDB" id="A0A0M2KAC3"/>
<accession>A0A0M2KAC3</accession>
<dbReference type="STRING" id="65700.SY86_14320"/>
<keyword evidence="3" id="KW-1185">Reference proteome</keyword>
<reference evidence="2 3" key="1">
    <citation type="submission" date="2015-01" db="EMBL/GenBank/DDBJ databases">
        <title>Erwinia tracheiphila.</title>
        <authorList>
            <person name="Shapiro L.R."/>
        </authorList>
    </citation>
    <scope>NUCLEOTIDE SEQUENCE [LARGE SCALE GENOMIC DNA]</scope>
    <source>
        <strain evidence="2 3">BuffGH</strain>
    </source>
</reference>
<organism evidence="2 3">
    <name type="scientific">Erwinia tracheiphila</name>
    <dbReference type="NCBI Taxonomy" id="65700"/>
    <lineage>
        <taxon>Bacteria</taxon>
        <taxon>Pseudomonadati</taxon>
        <taxon>Pseudomonadota</taxon>
        <taxon>Gammaproteobacteria</taxon>
        <taxon>Enterobacterales</taxon>
        <taxon>Erwiniaceae</taxon>
        <taxon>Erwinia</taxon>
    </lineage>
</organism>